<feature type="compositionally biased region" description="Low complexity" evidence="5">
    <location>
        <begin position="922"/>
        <end position="932"/>
    </location>
</feature>
<feature type="coiled-coil region" evidence="4">
    <location>
        <begin position="1528"/>
        <end position="1555"/>
    </location>
</feature>
<keyword evidence="4" id="KW-0175">Coiled coil</keyword>
<comment type="similarity">
    <text evidence="1">Belongs to the CbxX/CfxQ family.</text>
</comment>
<dbReference type="PANTHER" id="PTHR43392:SF2">
    <property type="entry name" value="AAA-TYPE ATPASE FAMILY PROTEIN _ ANKYRIN REPEAT FAMILY PROTEIN"/>
    <property type="match status" value="1"/>
</dbReference>
<dbReference type="InterPro" id="IPR041677">
    <property type="entry name" value="DNA2/NAM7_AAA_11"/>
</dbReference>
<accession>A0A8H5CPB5</accession>
<feature type="region of interest" description="Disordered" evidence="5">
    <location>
        <begin position="815"/>
        <end position="835"/>
    </location>
</feature>
<name>A0A8H5CPB5_9AGAR</name>
<evidence type="ECO:0000256" key="1">
    <source>
        <dbReference type="ARBA" id="ARBA00010378"/>
    </source>
</evidence>
<dbReference type="CDD" id="cd17936">
    <property type="entry name" value="EEXXEc_NFX1"/>
    <property type="match status" value="1"/>
</dbReference>
<dbReference type="InterPro" id="IPR041627">
    <property type="entry name" value="AAA_lid_6"/>
</dbReference>
<evidence type="ECO:0000313" key="8">
    <source>
        <dbReference type="Proteomes" id="UP000559256"/>
    </source>
</evidence>
<dbReference type="PANTHER" id="PTHR43392">
    <property type="entry name" value="AAA-TYPE ATPASE FAMILY PROTEIN / ANKYRIN REPEAT FAMILY PROTEIN"/>
    <property type="match status" value="1"/>
</dbReference>
<dbReference type="InterPro" id="IPR041679">
    <property type="entry name" value="DNA2/NAM7-like_C"/>
</dbReference>
<feature type="region of interest" description="Disordered" evidence="5">
    <location>
        <begin position="1930"/>
        <end position="1951"/>
    </location>
</feature>
<evidence type="ECO:0000256" key="5">
    <source>
        <dbReference type="SAM" id="MobiDB-lite"/>
    </source>
</evidence>
<reference evidence="7 8" key="1">
    <citation type="journal article" date="2020" name="ISME J.">
        <title>Uncovering the hidden diversity of litter-decomposition mechanisms in mushroom-forming fungi.</title>
        <authorList>
            <person name="Floudas D."/>
            <person name="Bentzer J."/>
            <person name="Ahren D."/>
            <person name="Johansson T."/>
            <person name="Persson P."/>
            <person name="Tunlid A."/>
        </authorList>
    </citation>
    <scope>NUCLEOTIDE SEQUENCE [LARGE SCALE GENOMIC DNA]</scope>
    <source>
        <strain evidence="7 8">CBS 291.85</strain>
    </source>
</reference>
<dbReference type="InterPro" id="IPR050773">
    <property type="entry name" value="CbxX/CfxQ_RuBisCO_ESX"/>
</dbReference>
<dbReference type="CDD" id="cd06008">
    <property type="entry name" value="NF-X1-zinc-finger"/>
    <property type="match status" value="1"/>
</dbReference>
<dbReference type="OrthoDB" id="2423195at2759"/>
<dbReference type="FunFam" id="3.40.50.300:FF:000216">
    <property type="entry name" value="Type VII secretion ATPase EccA"/>
    <property type="match status" value="2"/>
</dbReference>
<dbReference type="CDD" id="cd18808">
    <property type="entry name" value="SF1_C_Upf1"/>
    <property type="match status" value="1"/>
</dbReference>
<dbReference type="GO" id="GO:0004386">
    <property type="term" value="F:helicase activity"/>
    <property type="evidence" value="ECO:0007669"/>
    <property type="project" value="InterPro"/>
</dbReference>
<dbReference type="SUPFAM" id="SSF52540">
    <property type="entry name" value="P-loop containing nucleoside triphosphate hydrolases"/>
    <property type="match status" value="4"/>
</dbReference>
<dbReference type="Pfam" id="PF17866">
    <property type="entry name" value="AAA_lid_6"/>
    <property type="match status" value="1"/>
</dbReference>
<feature type="domain" description="AAA+ ATPase" evidence="6">
    <location>
        <begin position="1016"/>
        <end position="1152"/>
    </location>
</feature>
<dbReference type="InterPro" id="IPR003593">
    <property type="entry name" value="AAA+_ATPase"/>
</dbReference>
<dbReference type="InterPro" id="IPR047187">
    <property type="entry name" value="SF1_C_Upf1"/>
</dbReference>
<dbReference type="GO" id="GO:0016887">
    <property type="term" value="F:ATP hydrolysis activity"/>
    <property type="evidence" value="ECO:0007669"/>
    <property type="project" value="InterPro"/>
</dbReference>
<dbReference type="Pfam" id="PF13086">
    <property type="entry name" value="AAA_11"/>
    <property type="match status" value="1"/>
</dbReference>
<organism evidence="7 8">
    <name type="scientific">Tetrapyrgos nigripes</name>
    <dbReference type="NCBI Taxonomy" id="182062"/>
    <lineage>
        <taxon>Eukaryota</taxon>
        <taxon>Fungi</taxon>
        <taxon>Dikarya</taxon>
        <taxon>Basidiomycota</taxon>
        <taxon>Agaricomycotina</taxon>
        <taxon>Agaricomycetes</taxon>
        <taxon>Agaricomycetidae</taxon>
        <taxon>Agaricales</taxon>
        <taxon>Marasmiineae</taxon>
        <taxon>Marasmiaceae</taxon>
        <taxon>Tetrapyrgos</taxon>
    </lineage>
</organism>
<evidence type="ECO:0000259" key="6">
    <source>
        <dbReference type="SMART" id="SM00382"/>
    </source>
</evidence>
<dbReference type="FunFam" id="3.40.50.300:FF:001660">
    <property type="entry name" value="NF-X1 finger and helicase protein, putative"/>
    <property type="match status" value="1"/>
</dbReference>
<dbReference type="EMBL" id="JAACJM010000114">
    <property type="protein sequence ID" value="KAF5345153.1"/>
    <property type="molecule type" value="Genomic_DNA"/>
</dbReference>
<dbReference type="FunFam" id="1.10.8.60:FF:000160">
    <property type="entry name" value="WGS project CABT00000000 data, contig 2.55"/>
    <property type="match status" value="1"/>
</dbReference>
<dbReference type="Gene3D" id="3.40.50.300">
    <property type="entry name" value="P-loop containing nucleotide triphosphate hydrolases"/>
    <property type="match status" value="6"/>
</dbReference>
<feature type="domain" description="AAA+ ATPase" evidence="6">
    <location>
        <begin position="132"/>
        <end position="536"/>
    </location>
</feature>
<dbReference type="InterPro" id="IPR000641">
    <property type="entry name" value="CbxX/CfxQ"/>
</dbReference>
<protein>
    <recommendedName>
        <fullName evidence="6">AAA+ ATPase domain-containing protein</fullName>
    </recommendedName>
</protein>
<dbReference type="GO" id="GO:0005524">
    <property type="term" value="F:ATP binding"/>
    <property type="evidence" value="ECO:0007669"/>
    <property type="project" value="UniProtKB-KW"/>
</dbReference>
<proteinExistence type="inferred from homology"/>
<dbReference type="InterPro" id="IPR003959">
    <property type="entry name" value="ATPase_AAA_core"/>
</dbReference>
<feature type="compositionally biased region" description="Basic and acidic residues" evidence="5">
    <location>
        <begin position="1930"/>
        <end position="1947"/>
    </location>
</feature>
<comment type="caution">
    <text evidence="7">The sequence shown here is derived from an EMBL/GenBank/DDBJ whole genome shotgun (WGS) entry which is preliminary data.</text>
</comment>
<evidence type="ECO:0000256" key="2">
    <source>
        <dbReference type="ARBA" id="ARBA00022741"/>
    </source>
</evidence>
<dbReference type="PRINTS" id="PR00819">
    <property type="entry name" value="CBXCFQXSUPER"/>
</dbReference>
<keyword evidence="3" id="KW-0067">ATP-binding</keyword>
<dbReference type="CDD" id="cd22249">
    <property type="entry name" value="UDM1_RNF168_RNF169-like"/>
    <property type="match status" value="1"/>
</dbReference>
<dbReference type="Pfam" id="PF00004">
    <property type="entry name" value="AAA"/>
    <property type="match status" value="3"/>
</dbReference>
<dbReference type="Gene3D" id="1.10.8.60">
    <property type="match status" value="2"/>
</dbReference>
<feature type="region of interest" description="Disordered" evidence="5">
    <location>
        <begin position="1787"/>
        <end position="1816"/>
    </location>
</feature>
<gene>
    <name evidence="7" type="ORF">D9758_009721</name>
</gene>
<feature type="region of interest" description="Disordered" evidence="5">
    <location>
        <begin position="907"/>
        <end position="963"/>
    </location>
</feature>
<feature type="domain" description="AAA+ ATPase" evidence="6">
    <location>
        <begin position="1298"/>
        <end position="1421"/>
    </location>
</feature>
<evidence type="ECO:0000256" key="3">
    <source>
        <dbReference type="ARBA" id="ARBA00022840"/>
    </source>
</evidence>
<sequence>MAFPSVRRDEDLLAQKPPRIVLEMEGELSVTNLLLRLKSAQRVKLIQLDVAVFSYEPILNTLKLIKTLPLSDELLFWKEGNVLDSPSCSSSLSSAIRAFEANPRQDLKQILQIPKSIVLDHAQAHSLLSGLKQRLAIIQGPPGTGKSFIGALLAKFLHQFSDQKILVVCYTNHALDQFLEDLLDAGIPIDDMVRLGSKSTAKTEPMMLQKQPRPYITSSRGLINDLKETIELRAQSLDDSFSRYIQSTVHNGDLLLHLEFDEPDFFEAFRIPVSEDGMTFVQKGGGKITDDYLLSRWRSGQDAGVFKEQPYVKAAAQIWSMSRESRKALLSKWMNDIWKTEIAELFDTSQEYNKLLTQRTRVYRERDAVILRSKRVIGCTTTAAAKYCEDIQAAPPDIVLVEEAGEILESHIVTALGSSTKQLVLIGDHKQLRPKVNNYKLTVEKNDGYDLNVSLFERLVLKGYPHHTLVTQHRMRPEISALIRALTYPDLGDAPKTRNRPSLRGVRDNIVFINHGYAEDEMNAVTDGRDFGSKSSKQNTYESQMVLKIVRYLAQQGYGTDTMVVLTPYLGQLSKLRQDLQRDSETDPVLNDLDSHDLVRAGLLSAGAAKSNKRRLRLATIGKLHLHWSILPKLMRFGIDNYQGEESDIVIISLTRSNTSNDIGFLASPERLNVLLSRARNALIMIGNSDTFTQARKGKELWEKLVELLKAGGHIYDGFPVKCEQHPDRVGVLSKAIQFESECPDGGCSEPCGAKLSCGLHACPSKCHQLYDHSKMKCTAVIPLQCSKGHNRTRRCNETDTGVCKKCEKIRKDEEERRQREFDKQKKRDEEEAEHLCQMKQLESERIEQEQMLRDQQLRQERKNALTQKKQDLQDVKDFVKQSLKPPVPVQPTPNVVPAVMNVVPTPSIPPPTRSDDAENIASPPSQASSSPTEDMKKPASATRNRRGIPTSNPTAADPSPMEQLWEHKKSVEGAMNKAIDGIMEMIGLEGVKKKVLEIYDQIEVAKQQNVSVKDQRLNIVLLGNPGTGKTTVARLYSKYLASVGLLPGLAFEETTGSRLANDGVPGTKKLLETVTNAGGGSIFIDEAYQLTSDHNFQGKQVLDFLLAEMENNIGKLVFILAGYNKEMEKFFEHNPGLTSRVPHKLQFDDYKDDELLKMLEKSMHKKWKGQMKVEPVDGGIRGLYGRIAIKRLGRGRGENGFGNARALENLLARIWQRQTARIASEKRTGHRPDPFLLVKEDLIGPEPSQAILQSPNWKKLQGMIGLTSVKQSVQNLLDMVIHNYQRELAEQEPLAVSLNRVFIGSPGTGKTTVAGLYGRILAELGLLSNGEVVIKSPSDFVGSVLGESQKNTKAILATTVGKVLVIDEAYMLYGGGKTGQQSDPYKTDVIDTIVAEDEMLDMFQNVNPGLSRRFAIEDAFNFEDFSTDELRQILELKLKKQDLEVTPEAKKVALEVLERAKLRPNFGNGGEVENVLTKAKTNYMKRIRGTSAPIKTVLEPSDFDPDFDRSARAGVNLEELFKDVVGCEDIVKKLRSYQNIAAQAKKRNKDIRKMVPTSFVFKGPPGTGKTITARKMGQVYCDMGFLGRPDVEECSASDLIGAYVGQTGPKVVQMFDKALGQVLFIDEAYRLREGPFAQEAIDEIVGLMTQDKYLGKIVVILAGYDEDINQLLQVNRGLSSRFPEEICFTNLRPHECVTILAQRLRKDGVHLEGVDEHSSVLSQRLCALFQQLCALPSWGNARDVLTIAKDIVGLAMNKAGDSDDDEVILDPADAIACAENALFRSQTRQNNLPNQPVTNLPMQTPSPMSQHAPSTATKIEIDTQEPREHATAQADGRDPGVSDAIWNQLLFKAAASSALKRREEESQKAEEEAREAQRKEEEERQRAKELALAQEREHDLLRKEELKRQCELQRIREEEARRERERREAELKARREAEEKARKKEAQAQQKLRSMGVCEAGFRWIKSHGGYRCAGGFHFVSDAQLGL</sequence>
<evidence type="ECO:0000256" key="4">
    <source>
        <dbReference type="SAM" id="Coils"/>
    </source>
</evidence>
<dbReference type="InterPro" id="IPR027417">
    <property type="entry name" value="P-loop_NTPase"/>
</dbReference>
<keyword evidence="2" id="KW-0547">Nucleotide-binding</keyword>
<evidence type="ECO:0000313" key="7">
    <source>
        <dbReference type="EMBL" id="KAF5345153.1"/>
    </source>
</evidence>
<dbReference type="SMART" id="SM00382">
    <property type="entry name" value="AAA"/>
    <property type="match status" value="4"/>
</dbReference>
<dbReference type="CDD" id="cd00009">
    <property type="entry name" value="AAA"/>
    <property type="match status" value="2"/>
</dbReference>
<keyword evidence="8" id="KW-1185">Reference proteome</keyword>
<feature type="domain" description="AAA+ ATPase" evidence="6">
    <location>
        <begin position="1556"/>
        <end position="1693"/>
    </location>
</feature>
<dbReference type="Pfam" id="PF13087">
    <property type="entry name" value="AAA_12"/>
    <property type="match status" value="1"/>
</dbReference>
<dbReference type="Proteomes" id="UP000559256">
    <property type="component" value="Unassembled WGS sequence"/>
</dbReference>
<feature type="region of interest" description="Disordered" evidence="5">
    <location>
        <begin position="1861"/>
        <end position="1890"/>
    </location>
</feature>